<keyword evidence="4" id="KW-1185">Reference proteome</keyword>
<gene>
    <name evidence="3" type="ORF">XNOV1_A042972</name>
</gene>
<name>A0AAV1G8E9_XYRNO</name>
<accession>A0AAV1G8E9</accession>
<dbReference type="Gene3D" id="3.30.250.20">
    <property type="entry name" value="L1 transposable element, C-terminal domain"/>
    <property type="match status" value="1"/>
</dbReference>
<sequence>MPPKLKKDFTSEMASTIRDIIREELKAALDTSLVPVNKCLEELKIQLSTCSEKIEELVRDGVETDVRLSELERCQLKTAKENKQLRSKIEQLENQSRKFNIRNFGLPSGIEAGNRTAFTTKLLQDLFGEEIVGTGPLLSIAHRTGQARKDSSCMIARLYRFDIKRKIIKKAIESCSFTYNGRKIRIQSDISAETLTLRATFKELKSELYKRNIRCGFIHPTATLILTFREETHKFNTAKEAQDFFDRYIEPEDEEGEEEKYGAEETDGETEEGKESSAVVQDGGETGEDEGVKDGRE</sequence>
<evidence type="ECO:0000313" key="4">
    <source>
        <dbReference type="Proteomes" id="UP001178508"/>
    </source>
</evidence>
<feature type="coiled-coil region" evidence="1">
    <location>
        <begin position="40"/>
        <end position="102"/>
    </location>
</feature>
<dbReference type="Proteomes" id="UP001178508">
    <property type="component" value="Chromosome 12"/>
</dbReference>
<feature type="compositionally biased region" description="Acidic residues" evidence="2">
    <location>
        <begin position="251"/>
        <end position="272"/>
    </location>
</feature>
<dbReference type="InterPro" id="IPR004244">
    <property type="entry name" value="Transposase_22"/>
</dbReference>
<evidence type="ECO:0000256" key="1">
    <source>
        <dbReference type="SAM" id="Coils"/>
    </source>
</evidence>
<feature type="region of interest" description="Disordered" evidence="2">
    <location>
        <begin position="247"/>
        <end position="297"/>
    </location>
</feature>
<reference evidence="3" key="1">
    <citation type="submission" date="2023-08" db="EMBL/GenBank/DDBJ databases">
        <authorList>
            <person name="Alioto T."/>
            <person name="Alioto T."/>
            <person name="Gomez Garrido J."/>
        </authorList>
    </citation>
    <scope>NUCLEOTIDE SEQUENCE</scope>
</reference>
<proteinExistence type="predicted"/>
<protein>
    <submittedName>
        <fullName evidence="3">Uncharacterized protein</fullName>
    </submittedName>
</protein>
<keyword evidence="1" id="KW-0175">Coiled coil</keyword>
<dbReference type="EMBL" id="OY660875">
    <property type="protein sequence ID" value="CAJ1069762.1"/>
    <property type="molecule type" value="Genomic_DNA"/>
</dbReference>
<evidence type="ECO:0000256" key="2">
    <source>
        <dbReference type="SAM" id="MobiDB-lite"/>
    </source>
</evidence>
<dbReference type="InterPro" id="IPR042566">
    <property type="entry name" value="L1_C"/>
</dbReference>
<evidence type="ECO:0000313" key="3">
    <source>
        <dbReference type="EMBL" id="CAJ1069762.1"/>
    </source>
</evidence>
<dbReference type="PANTHER" id="PTHR11505">
    <property type="entry name" value="L1 TRANSPOSABLE ELEMENT-RELATED"/>
    <property type="match status" value="1"/>
</dbReference>
<organism evidence="3 4">
    <name type="scientific">Xyrichtys novacula</name>
    <name type="common">Pearly razorfish</name>
    <name type="synonym">Hemipteronotus novacula</name>
    <dbReference type="NCBI Taxonomy" id="13765"/>
    <lineage>
        <taxon>Eukaryota</taxon>
        <taxon>Metazoa</taxon>
        <taxon>Chordata</taxon>
        <taxon>Craniata</taxon>
        <taxon>Vertebrata</taxon>
        <taxon>Euteleostomi</taxon>
        <taxon>Actinopterygii</taxon>
        <taxon>Neopterygii</taxon>
        <taxon>Teleostei</taxon>
        <taxon>Neoteleostei</taxon>
        <taxon>Acanthomorphata</taxon>
        <taxon>Eupercaria</taxon>
        <taxon>Labriformes</taxon>
        <taxon>Labridae</taxon>
        <taxon>Xyrichtys</taxon>
    </lineage>
</organism>
<dbReference type="AlphaFoldDB" id="A0AAV1G8E9"/>